<evidence type="ECO:0000256" key="3">
    <source>
        <dbReference type="ARBA" id="ARBA00022692"/>
    </source>
</evidence>
<feature type="transmembrane region" description="Helical" evidence="11">
    <location>
        <begin position="15"/>
        <end position="37"/>
    </location>
</feature>
<dbReference type="Proteomes" id="UP001523401">
    <property type="component" value="Unassembled WGS sequence"/>
</dbReference>
<dbReference type="CDD" id="cd07325">
    <property type="entry name" value="M48_Ste24p_like"/>
    <property type="match status" value="1"/>
</dbReference>
<feature type="domain" description="Peptidase M48" evidence="12">
    <location>
        <begin position="84"/>
        <end position="161"/>
    </location>
</feature>
<evidence type="ECO:0000256" key="6">
    <source>
        <dbReference type="ARBA" id="ARBA00022833"/>
    </source>
</evidence>
<keyword evidence="4" id="KW-0479">Metal-binding</keyword>
<evidence type="ECO:0000256" key="2">
    <source>
        <dbReference type="ARBA" id="ARBA00022670"/>
    </source>
</evidence>
<evidence type="ECO:0000256" key="9">
    <source>
        <dbReference type="ARBA" id="ARBA00023136"/>
    </source>
</evidence>
<evidence type="ECO:0000256" key="11">
    <source>
        <dbReference type="SAM" id="Phobius"/>
    </source>
</evidence>
<name>A0ABT1CIP4_9PROT</name>
<evidence type="ECO:0000313" key="14">
    <source>
        <dbReference type="Proteomes" id="UP001523401"/>
    </source>
</evidence>
<keyword evidence="7 11" id="KW-1133">Transmembrane helix</keyword>
<keyword evidence="1" id="KW-1003">Cell membrane</keyword>
<dbReference type="RefSeq" id="WP_252849765.1">
    <property type="nucleotide sequence ID" value="NZ_BAPW01000045.1"/>
</dbReference>
<keyword evidence="2 10" id="KW-0645">Protease</keyword>
<dbReference type="InterPro" id="IPR050083">
    <property type="entry name" value="HtpX_protease"/>
</dbReference>
<keyword evidence="8 10" id="KW-0482">Metalloprotease</keyword>
<organism evidence="13 14">
    <name type="scientific">Asaia lannensis NBRC 102526</name>
    <dbReference type="NCBI Taxonomy" id="1307926"/>
    <lineage>
        <taxon>Bacteria</taxon>
        <taxon>Pseudomonadati</taxon>
        <taxon>Pseudomonadota</taxon>
        <taxon>Alphaproteobacteria</taxon>
        <taxon>Acetobacterales</taxon>
        <taxon>Acetobacteraceae</taxon>
        <taxon>Asaia</taxon>
    </lineage>
</organism>
<comment type="similarity">
    <text evidence="10">Belongs to the peptidase M48 family.</text>
</comment>
<feature type="domain" description="Peptidase M48" evidence="12">
    <location>
        <begin position="175"/>
        <end position="258"/>
    </location>
</feature>
<keyword evidence="3 11" id="KW-0812">Transmembrane</keyword>
<dbReference type="EMBL" id="JAMXQU010000009">
    <property type="protein sequence ID" value="MCO6160725.1"/>
    <property type="molecule type" value="Genomic_DNA"/>
</dbReference>
<proteinExistence type="inferred from homology"/>
<accession>A0ABT1CIP4</accession>
<dbReference type="Gene3D" id="3.30.2010.10">
    <property type="entry name" value="Metalloproteases ('zincins'), catalytic domain"/>
    <property type="match status" value="1"/>
</dbReference>
<keyword evidence="6 10" id="KW-0862">Zinc</keyword>
<keyword evidence="5 10" id="KW-0378">Hydrolase</keyword>
<evidence type="ECO:0000256" key="5">
    <source>
        <dbReference type="ARBA" id="ARBA00022801"/>
    </source>
</evidence>
<dbReference type="Pfam" id="PF01435">
    <property type="entry name" value="Peptidase_M48"/>
    <property type="match status" value="2"/>
</dbReference>
<evidence type="ECO:0000256" key="4">
    <source>
        <dbReference type="ARBA" id="ARBA00022723"/>
    </source>
</evidence>
<sequence length="272" mass="30195">MRPEIRKLRHPNEGLYGGMLTTIGSLVWVVVLGGIFLATMAKPQMLHHLLILLVYVGVGALFAWIGAALYRAYAMGNMVLLSERQFPELYAIHCEMARVLGLDEVPTAFIHNASGVMNAFAVRLLRGRYVFLTSALVEVEEDAQLRFVIGHEIAHHVLGHLNGFKHWLRIPAYFVPFLYRAYSRAREYSCDAVAASVLPDIRDGLGALQMLACGAKRLNGAMHSDAFAAQEQMVPGMAGFFVEIFSTHPRMTRRVARLGALYASPANRNEVV</sequence>
<evidence type="ECO:0000256" key="1">
    <source>
        <dbReference type="ARBA" id="ARBA00022475"/>
    </source>
</evidence>
<evidence type="ECO:0000256" key="7">
    <source>
        <dbReference type="ARBA" id="ARBA00022989"/>
    </source>
</evidence>
<evidence type="ECO:0000256" key="8">
    <source>
        <dbReference type="ARBA" id="ARBA00023049"/>
    </source>
</evidence>
<keyword evidence="9 11" id="KW-0472">Membrane</keyword>
<evidence type="ECO:0000259" key="12">
    <source>
        <dbReference type="Pfam" id="PF01435"/>
    </source>
</evidence>
<gene>
    <name evidence="13" type="ORF">NF685_11855</name>
</gene>
<comment type="cofactor">
    <cofactor evidence="10">
        <name>Zn(2+)</name>
        <dbReference type="ChEBI" id="CHEBI:29105"/>
    </cofactor>
    <text evidence="10">Binds 1 zinc ion per subunit.</text>
</comment>
<comment type="caution">
    <text evidence="13">The sequence shown here is derived from an EMBL/GenBank/DDBJ whole genome shotgun (WGS) entry which is preliminary data.</text>
</comment>
<dbReference type="PANTHER" id="PTHR43221:SF2">
    <property type="entry name" value="PROTEASE HTPX HOMOLOG"/>
    <property type="match status" value="1"/>
</dbReference>
<feature type="transmembrane region" description="Helical" evidence="11">
    <location>
        <begin position="49"/>
        <end position="70"/>
    </location>
</feature>
<dbReference type="PANTHER" id="PTHR43221">
    <property type="entry name" value="PROTEASE HTPX"/>
    <property type="match status" value="1"/>
</dbReference>
<keyword evidence="14" id="KW-1185">Reference proteome</keyword>
<protein>
    <submittedName>
        <fullName evidence="13">M48 family metallopeptidase</fullName>
    </submittedName>
</protein>
<evidence type="ECO:0000256" key="10">
    <source>
        <dbReference type="RuleBase" id="RU003983"/>
    </source>
</evidence>
<evidence type="ECO:0000313" key="13">
    <source>
        <dbReference type="EMBL" id="MCO6160725.1"/>
    </source>
</evidence>
<dbReference type="InterPro" id="IPR001915">
    <property type="entry name" value="Peptidase_M48"/>
</dbReference>
<reference evidence="13 14" key="1">
    <citation type="submission" date="2022-06" db="EMBL/GenBank/DDBJ databases">
        <title>Whole-genome of Asaia lannensis strain LMG 27011T.</title>
        <authorList>
            <person name="Sombolestani A."/>
        </authorList>
    </citation>
    <scope>NUCLEOTIDE SEQUENCE [LARGE SCALE GENOMIC DNA]</scope>
    <source>
        <strain evidence="13 14">NBRC 102526</strain>
    </source>
</reference>